<organism evidence="1">
    <name type="scientific">Arundo donax</name>
    <name type="common">Giant reed</name>
    <name type="synonym">Donax arundinaceus</name>
    <dbReference type="NCBI Taxonomy" id="35708"/>
    <lineage>
        <taxon>Eukaryota</taxon>
        <taxon>Viridiplantae</taxon>
        <taxon>Streptophyta</taxon>
        <taxon>Embryophyta</taxon>
        <taxon>Tracheophyta</taxon>
        <taxon>Spermatophyta</taxon>
        <taxon>Magnoliopsida</taxon>
        <taxon>Liliopsida</taxon>
        <taxon>Poales</taxon>
        <taxon>Poaceae</taxon>
        <taxon>PACMAD clade</taxon>
        <taxon>Arundinoideae</taxon>
        <taxon>Arundineae</taxon>
        <taxon>Arundo</taxon>
    </lineage>
</organism>
<reference evidence="1" key="1">
    <citation type="submission" date="2014-09" db="EMBL/GenBank/DDBJ databases">
        <authorList>
            <person name="Magalhaes I.L.F."/>
            <person name="Oliveira U."/>
            <person name="Santos F.R."/>
            <person name="Vidigal T.H.D.A."/>
            <person name="Brescovit A.D."/>
            <person name="Santos A.J."/>
        </authorList>
    </citation>
    <scope>NUCLEOTIDE SEQUENCE</scope>
    <source>
        <tissue evidence="1">Shoot tissue taken approximately 20 cm above the soil surface</tissue>
    </source>
</reference>
<name>A0A0A9BK28_ARUDO</name>
<protein>
    <submittedName>
        <fullName evidence="1">Uncharacterized protein</fullName>
    </submittedName>
</protein>
<sequence length="17" mass="2142">MESLLDSCFSSFYYFFR</sequence>
<dbReference type="EMBL" id="GBRH01234164">
    <property type="protein sequence ID" value="JAD63731.1"/>
    <property type="molecule type" value="Transcribed_RNA"/>
</dbReference>
<dbReference type="AlphaFoldDB" id="A0A0A9BK28"/>
<proteinExistence type="predicted"/>
<evidence type="ECO:0000313" key="1">
    <source>
        <dbReference type="EMBL" id="JAD63731.1"/>
    </source>
</evidence>
<accession>A0A0A9BK28</accession>
<reference evidence="1" key="2">
    <citation type="journal article" date="2015" name="Data Brief">
        <title>Shoot transcriptome of the giant reed, Arundo donax.</title>
        <authorList>
            <person name="Barrero R.A."/>
            <person name="Guerrero F.D."/>
            <person name="Moolhuijzen P."/>
            <person name="Goolsby J.A."/>
            <person name="Tidwell J."/>
            <person name="Bellgard S.E."/>
            <person name="Bellgard M.I."/>
        </authorList>
    </citation>
    <scope>NUCLEOTIDE SEQUENCE</scope>
    <source>
        <tissue evidence="1">Shoot tissue taken approximately 20 cm above the soil surface</tissue>
    </source>
</reference>